<protein>
    <submittedName>
        <fullName evidence="2">LuxR C-terminal-related transcriptional regulator</fullName>
    </submittedName>
</protein>
<organism evidence="2 3">
    <name type="scientific">Sphingomonas colocasiae</name>
    <dbReference type="NCBI Taxonomy" id="1848973"/>
    <lineage>
        <taxon>Bacteria</taxon>
        <taxon>Pseudomonadati</taxon>
        <taxon>Pseudomonadota</taxon>
        <taxon>Alphaproteobacteria</taxon>
        <taxon>Sphingomonadales</taxon>
        <taxon>Sphingomonadaceae</taxon>
        <taxon>Sphingomonas</taxon>
    </lineage>
</organism>
<dbReference type="InterPro" id="IPR016032">
    <property type="entry name" value="Sig_transdc_resp-reg_C-effctor"/>
</dbReference>
<dbReference type="InterPro" id="IPR036388">
    <property type="entry name" value="WH-like_DNA-bd_sf"/>
</dbReference>
<evidence type="ECO:0000313" key="2">
    <source>
        <dbReference type="EMBL" id="MBY8825224.1"/>
    </source>
</evidence>
<gene>
    <name evidence="2" type="ORF">K7G82_23175</name>
</gene>
<accession>A0ABS7PZ13</accession>
<dbReference type="Proteomes" id="UP000706039">
    <property type="component" value="Unassembled WGS sequence"/>
</dbReference>
<reference evidence="2 3" key="1">
    <citation type="submission" date="2021-08" db="EMBL/GenBank/DDBJ databases">
        <authorList>
            <person name="Tuo L."/>
        </authorList>
    </citation>
    <scope>NUCLEOTIDE SEQUENCE [LARGE SCALE GENOMIC DNA]</scope>
    <source>
        <strain evidence="2 3">JCM 31229</strain>
    </source>
</reference>
<name>A0ABS7PZ13_9SPHN</name>
<feature type="domain" description="HTH luxR-type" evidence="1">
    <location>
        <begin position="323"/>
        <end position="380"/>
    </location>
</feature>
<dbReference type="SUPFAM" id="SSF46894">
    <property type="entry name" value="C-terminal effector domain of the bipartite response regulators"/>
    <property type="match status" value="1"/>
</dbReference>
<dbReference type="SMART" id="SM00421">
    <property type="entry name" value="HTH_LUXR"/>
    <property type="match status" value="1"/>
</dbReference>
<dbReference type="RefSeq" id="WP_222992321.1">
    <property type="nucleotide sequence ID" value="NZ_JAINVV010000011.1"/>
</dbReference>
<comment type="caution">
    <text evidence="2">The sequence shown here is derived from an EMBL/GenBank/DDBJ whole genome shotgun (WGS) entry which is preliminary data.</text>
</comment>
<evidence type="ECO:0000313" key="3">
    <source>
        <dbReference type="Proteomes" id="UP000706039"/>
    </source>
</evidence>
<proteinExistence type="predicted"/>
<evidence type="ECO:0000259" key="1">
    <source>
        <dbReference type="SMART" id="SM00421"/>
    </source>
</evidence>
<sequence length="388" mass="42344">MTDDDIAGAGAAAPDHEWSQAYEELVALVYQGPLDEQPWRGFLQRLRSHLGSDVAAMTLRHFSRDLPQLVIWESGGQGDDAEAVRGSRLRLCDLDPLGKALTRSGDVRILDEVIAREELVKTSFYTELMAPFGIEYQLGILVSEPSGWKCGMGLMNGPSKRNFDRADKACLQRLIPHLERALETYAKLEQARSREMVLADTLERMSIGTVILDGTGAIMEASRMVEDIPQLLINRGRLAISSSQANAQFQALVKEALDHRSRNGAASFIDALKVEGEESDLGLLVRSVECSDQTRGDVYPAVIVYVSQAATRRLASDQLVGRIFGLSPTEARLAMHLANGMSLAEAAAALGLAESSVRTYSKYVFAKLGVSRQADLVRLVLNSVALLA</sequence>
<keyword evidence="3" id="KW-1185">Reference proteome</keyword>
<dbReference type="EMBL" id="JAINVV010000011">
    <property type="protein sequence ID" value="MBY8825224.1"/>
    <property type="molecule type" value="Genomic_DNA"/>
</dbReference>
<dbReference type="InterPro" id="IPR000792">
    <property type="entry name" value="Tscrpt_reg_LuxR_C"/>
</dbReference>
<dbReference type="Pfam" id="PF00196">
    <property type="entry name" value="GerE"/>
    <property type="match status" value="1"/>
</dbReference>
<dbReference type="Gene3D" id="1.10.10.10">
    <property type="entry name" value="Winged helix-like DNA-binding domain superfamily/Winged helix DNA-binding domain"/>
    <property type="match status" value="1"/>
</dbReference>